<dbReference type="OrthoDB" id="9777694at2"/>
<proteinExistence type="predicted"/>
<gene>
    <name evidence="2" type="ORF">SAMN02745248_01185</name>
</gene>
<accession>A0A1M6MV81</accession>
<dbReference type="RefSeq" id="WP_072903198.1">
    <property type="nucleotide sequence ID" value="NZ_FRAD01000008.1"/>
</dbReference>
<dbReference type="Pfam" id="PF08280">
    <property type="entry name" value="HTH_Mga"/>
    <property type="match status" value="1"/>
</dbReference>
<organism evidence="2 3">
    <name type="scientific">Hathewaya proteolytica DSM 3090</name>
    <dbReference type="NCBI Taxonomy" id="1121331"/>
    <lineage>
        <taxon>Bacteria</taxon>
        <taxon>Bacillati</taxon>
        <taxon>Bacillota</taxon>
        <taxon>Clostridia</taxon>
        <taxon>Eubacteriales</taxon>
        <taxon>Clostridiaceae</taxon>
        <taxon>Hathewaya</taxon>
    </lineage>
</organism>
<evidence type="ECO:0000313" key="2">
    <source>
        <dbReference type="EMBL" id="SHJ87326.1"/>
    </source>
</evidence>
<evidence type="ECO:0000259" key="1">
    <source>
        <dbReference type="Pfam" id="PF08280"/>
    </source>
</evidence>
<dbReference type="InterPro" id="IPR013199">
    <property type="entry name" value="HTH_Mga_DNA-bd_dom"/>
</dbReference>
<name>A0A1M6MV81_9CLOT</name>
<dbReference type="EMBL" id="FRAD01000008">
    <property type="protein sequence ID" value="SHJ87326.1"/>
    <property type="molecule type" value="Genomic_DNA"/>
</dbReference>
<protein>
    <submittedName>
        <fullName evidence="2">M protein trans-acting positive regulator (MGA) HTH domain-containing protein</fullName>
    </submittedName>
</protein>
<dbReference type="STRING" id="1121331.SAMN02745248_01185"/>
<evidence type="ECO:0000313" key="3">
    <source>
        <dbReference type="Proteomes" id="UP000183952"/>
    </source>
</evidence>
<dbReference type="Proteomes" id="UP000183952">
    <property type="component" value="Unassembled WGS sequence"/>
</dbReference>
<sequence length="385" mass="46394">MLIVLEREKLYEEIWNIKMKDLAKSYGISEVSLRKYCRQLNVPFPQSGYWTKVRNGSNPKRIALPNFNGDNKIVIQRYEYNKKTTYNKDDRLKHMEEDEKNKVLEFRNNIKVTEKLYKPHPLLKEIKFYSDNRDMLRDGRAKNIDLKVSNELRSRAIRLMNTILKNLEALGFQIKSKDKDTRVCIGKEEVKIGLKEKLVRVEHIKTDKDSYWSPAYDYKYSGELTLFIDDYEAPRKNWRDLSNRKLEEMIGDFIITVIDTAEIIRVKKEKRAREDEIRKQQEIEKRKLKKRQEYDMKKIDELKVCAENYMVSIKMEEYISELEKEITNIIDNEKRDKICSYIKWAREKIDWLNPINQKYDELLGKKYNDDLYDVKFQDGGDECWW</sequence>
<keyword evidence="3" id="KW-1185">Reference proteome</keyword>
<reference evidence="2 3" key="1">
    <citation type="submission" date="2016-11" db="EMBL/GenBank/DDBJ databases">
        <authorList>
            <person name="Jaros S."/>
            <person name="Januszkiewicz K."/>
            <person name="Wedrychowicz H."/>
        </authorList>
    </citation>
    <scope>NUCLEOTIDE SEQUENCE [LARGE SCALE GENOMIC DNA]</scope>
    <source>
        <strain evidence="2 3">DSM 3090</strain>
    </source>
</reference>
<dbReference type="AlphaFoldDB" id="A0A1M6MV81"/>
<feature type="domain" description="M protein trans-acting positive regulator (MGA) HTH" evidence="1">
    <location>
        <begin position="10"/>
        <end position="45"/>
    </location>
</feature>